<dbReference type="PANTHER" id="PTHR11941">
    <property type="entry name" value="ENOYL-COA HYDRATASE-RELATED"/>
    <property type="match status" value="1"/>
</dbReference>
<dbReference type="RefSeq" id="WP_221045335.1">
    <property type="nucleotide sequence ID" value="NZ_AP024828.1"/>
</dbReference>
<proteinExistence type="inferred from homology"/>
<evidence type="ECO:0000256" key="5">
    <source>
        <dbReference type="ARBA" id="ARBA00023239"/>
    </source>
</evidence>
<organism evidence="9 10">
    <name type="scientific">Mycobacterium senriense</name>
    <dbReference type="NCBI Taxonomy" id="2775496"/>
    <lineage>
        <taxon>Bacteria</taxon>
        <taxon>Bacillati</taxon>
        <taxon>Actinomycetota</taxon>
        <taxon>Actinomycetes</taxon>
        <taxon>Mycobacteriales</taxon>
        <taxon>Mycobacteriaceae</taxon>
        <taxon>Mycobacterium</taxon>
        <taxon>Mycobacterium avium complex (MAC)</taxon>
    </lineage>
</organism>
<dbReference type="Proteomes" id="UP000826012">
    <property type="component" value="Chromosome"/>
</dbReference>
<keyword evidence="5" id="KW-0456">Lyase</keyword>
<reference evidence="9 10" key="1">
    <citation type="submission" date="2021-07" db="EMBL/GenBank/DDBJ databases">
        <title>Complete genome sequence of nontuberculous Mycobacterium sp. TY59.</title>
        <authorList>
            <person name="Fukushima K."/>
        </authorList>
    </citation>
    <scope>NUCLEOTIDE SEQUENCE [LARGE SCALE GENOMIC DNA]</scope>
    <source>
        <strain evidence="9 10">TY59</strain>
    </source>
</reference>
<name>A0ABN6IF47_9MYCO</name>
<evidence type="ECO:0000256" key="1">
    <source>
        <dbReference type="ARBA" id="ARBA00002994"/>
    </source>
</evidence>
<evidence type="ECO:0000256" key="3">
    <source>
        <dbReference type="ARBA" id="ARBA00022832"/>
    </source>
</evidence>
<dbReference type="InterPro" id="IPR018376">
    <property type="entry name" value="Enoyl-CoA_hyd/isom_CS"/>
</dbReference>
<dbReference type="Gene3D" id="3.90.226.10">
    <property type="entry name" value="2-enoyl-CoA Hydratase, Chain A, domain 1"/>
    <property type="match status" value="1"/>
</dbReference>
<protein>
    <submittedName>
        <fullName evidence="9">Enoyl-CoA hydratase/isomerase</fullName>
    </submittedName>
</protein>
<comment type="function">
    <text evidence="1">Could possibly oxidize fatty acids using specific components.</text>
</comment>
<dbReference type="PANTHER" id="PTHR11941:SF130">
    <property type="entry name" value="ENOYL-COA HYDRATASE ECHA12-RELATED"/>
    <property type="match status" value="1"/>
</dbReference>
<dbReference type="Pfam" id="PF00378">
    <property type="entry name" value="ECH_1"/>
    <property type="match status" value="1"/>
</dbReference>
<dbReference type="InterPro" id="IPR001753">
    <property type="entry name" value="Enoyl-CoA_hydra/iso"/>
</dbReference>
<evidence type="ECO:0000256" key="6">
    <source>
        <dbReference type="ARBA" id="ARBA00023709"/>
    </source>
</evidence>
<comment type="similarity">
    <text evidence="2 8">Belongs to the enoyl-CoA hydratase/isomerase family.</text>
</comment>
<dbReference type="Gene3D" id="1.10.12.10">
    <property type="entry name" value="Lyase 2-enoyl-coa Hydratase, Chain A, domain 2"/>
    <property type="match status" value="1"/>
</dbReference>
<dbReference type="EMBL" id="AP024828">
    <property type="protein sequence ID" value="BCZ21945.1"/>
    <property type="molecule type" value="Genomic_DNA"/>
</dbReference>
<evidence type="ECO:0000313" key="10">
    <source>
        <dbReference type="Proteomes" id="UP000826012"/>
    </source>
</evidence>
<dbReference type="InterPro" id="IPR014748">
    <property type="entry name" value="Enoyl-CoA_hydra_C"/>
</dbReference>
<dbReference type="CDD" id="cd06558">
    <property type="entry name" value="crotonase-like"/>
    <property type="match status" value="1"/>
</dbReference>
<evidence type="ECO:0000256" key="7">
    <source>
        <dbReference type="ARBA" id="ARBA00023717"/>
    </source>
</evidence>
<dbReference type="PROSITE" id="PS00166">
    <property type="entry name" value="ENOYL_COA_HYDRATASE"/>
    <property type="match status" value="1"/>
</dbReference>
<gene>
    <name evidence="9" type="ORF">MTY59_18000</name>
</gene>
<evidence type="ECO:0000256" key="4">
    <source>
        <dbReference type="ARBA" id="ARBA00023098"/>
    </source>
</evidence>
<comment type="catalytic activity">
    <reaction evidence="7">
        <text>a 4-saturated-(3S)-3-hydroxyacyl-CoA = a (3E)-enoyl-CoA + H2O</text>
        <dbReference type="Rhea" id="RHEA:20724"/>
        <dbReference type="ChEBI" id="CHEBI:15377"/>
        <dbReference type="ChEBI" id="CHEBI:58521"/>
        <dbReference type="ChEBI" id="CHEBI:137480"/>
        <dbReference type="EC" id="4.2.1.17"/>
    </reaction>
</comment>
<keyword evidence="4" id="KW-0443">Lipid metabolism</keyword>
<accession>A0ABN6IF47</accession>
<dbReference type="SUPFAM" id="SSF52096">
    <property type="entry name" value="ClpP/crotonase"/>
    <property type="match status" value="1"/>
</dbReference>
<evidence type="ECO:0000256" key="2">
    <source>
        <dbReference type="ARBA" id="ARBA00005254"/>
    </source>
</evidence>
<keyword evidence="10" id="KW-1185">Reference proteome</keyword>
<evidence type="ECO:0000313" key="9">
    <source>
        <dbReference type="EMBL" id="BCZ21945.1"/>
    </source>
</evidence>
<keyword evidence="3" id="KW-0276">Fatty acid metabolism</keyword>
<dbReference type="InterPro" id="IPR029045">
    <property type="entry name" value="ClpP/crotonase-like_dom_sf"/>
</dbReference>
<comment type="catalytic activity">
    <reaction evidence="6">
        <text>a (3S)-3-hydroxyacyl-CoA = a (2E)-enoyl-CoA + H2O</text>
        <dbReference type="Rhea" id="RHEA:16105"/>
        <dbReference type="ChEBI" id="CHEBI:15377"/>
        <dbReference type="ChEBI" id="CHEBI:57318"/>
        <dbReference type="ChEBI" id="CHEBI:58856"/>
        <dbReference type="EC" id="4.2.1.17"/>
    </reaction>
</comment>
<sequence>MSADPGPPATRPAIDIEYLDDGAIAVVTLNRPHRRNALDAQTLAELHRLLDTLNGDPAARAVVITGAGDAFSAGADIKAQPDDLRDTSATPQTALHAAATSRVAITLSAQELMASAFEKIHRLRQPVIAAVNGFALGGGFALALACDIRYAAPQATFGAIFIRHGVSACDMGTSYHLPRLIGASRAAELMLTGRVFDAAEAATIGLVLDVVERDDLLATAVAKAREIARHSPLAVWMTKETMWQTVDAPSLRHALDMENRTQVMCTASGDLAQSFAAFREDGTPKWTPL</sequence>
<evidence type="ECO:0000256" key="8">
    <source>
        <dbReference type="RuleBase" id="RU003707"/>
    </source>
</evidence>